<keyword evidence="1" id="KW-0812">Transmembrane</keyword>
<feature type="transmembrane region" description="Helical" evidence="1">
    <location>
        <begin position="42"/>
        <end position="58"/>
    </location>
</feature>
<name>A0A6G8R1S0_9CAUD</name>
<keyword evidence="1" id="KW-1133">Transmembrane helix</keyword>
<dbReference type="RefSeq" id="YP_010652246.1">
    <property type="nucleotide sequence ID" value="NC_070785.1"/>
</dbReference>
<dbReference type="GeneID" id="77928030"/>
<keyword evidence="3" id="KW-1185">Reference proteome</keyword>
<sequence>MSTAGQVLLAISGLFLFWQIILVILAANLVRSGRYRQVHISMWPGLIGFVALLGAIFTH</sequence>
<evidence type="ECO:0000256" key="1">
    <source>
        <dbReference type="SAM" id="Phobius"/>
    </source>
</evidence>
<accession>A0A6G8R1S0</accession>
<organism evidence="2 3">
    <name type="scientific">Streptomyces phage Wakanda</name>
    <dbReference type="NCBI Taxonomy" id="2713267"/>
    <lineage>
        <taxon>Viruses</taxon>
        <taxon>Duplodnaviria</taxon>
        <taxon>Heunggongvirae</taxon>
        <taxon>Uroviricota</taxon>
        <taxon>Caudoviricetes</taxon>
        <taxon>Stanwilliamsviridae</taxon>
        <taxon>Loccivirinae</taxon>
        <taxon>Wakandavirus</taxon>
        <taxon>Wakandavirus wakanda</taxon>
    </lineage>
</organism>
<dbReference type="EMBL" id="MT024865">
    <property type="protein sequence ID" value="QIN94155.1"/>
    <property type="molecule type" value="Genomic_DNA"/>
</dbReference>
<feature type="transmembrane region" description="Helical" evidence="1">
    <location>
        <begin position="6"/>
        <end position="30"/>
    </location>
</feature>
<reference evidence="2 3" key="1">
    <citation type="submission" date="2020-02" db="EMBL/GenBank/DDBJ databases">
        <authorList>
            <person name="Bullock J.N."/>
            <person name="Barnes M.L."/>
            <person name="Kankolongo K.M."/>
            <person name="Dejene B.A."/>
            <person name="Lindsay P.E."/>
            <person name="Bhuiyan S."/>
            <person name="Nayek S."/>
            <person name="Hughes L.E."/>
            <person name="Garlena R.A."/>
            <person name="Russell D.A."/>
            <person name="Pope W.H."/>
            <person name="Jacobs-Sera D."/>
            <person name="Hatfull G.F."/>
        </authorList>
    </citation>
    <scope>NUCLEOTIDE SEQUENCE [LARGE SCALE GENOMIC DNA]</scope>
</reference>
<dbReference type="KEGG" id="vg:77928030"/>
<evidence type="ECO:0000313" key="3">
    <source>
        <dbReference type="Proteomes" id="UP000501266"/>
    </source>
</evidence>
<proteinExistence type="predicted"/>
<evidence type="ECO:0000313" key="2">
    <source>
        <dbReference type="EMBL" id="QIN94155.1"/>
    </source>
</evidence>
<gene>
    <name evidence="2" type="primary">194</name>
    <name evidence="2" type="ORF">SEA_WAKANDA_194</name>
</gene>
<keyword evidence="1" id="KW-0472">Membrane</keyword>
<protein>
    <submittedName>
        <fullName evidence="2">Uncharacterized protein</fullName>
    </submittedName>
</protein>
<dbReference type="Proteomes" id="UP000501266">
    <property type="component" value="Segment"/>
</dbReference>